<evidence type="ECO:0000313" key="2">
    <source>
        <dbReference type="EMBL" id="CAH1975310.1"/>
    </source>
</evidence>
<organism evidence="2 3">
    <name type="scientific">Acanthoscelides obtectus</name>
    <name type="common">Bean weevil</name>
    <name type="synonym">Bruchus obtectus</name>
    <dbReference type="NCBI Taxonomy" id="200917"/>
    <lineage>
        <taxon>Eukaryota</taxon>
        <taxon>Metazoa</taxon>
        <taxon>Ecdysozoa</taxon>
        <taxon>Arthropoda</taxon>
        <taxon>Hexapoda</taxon>
        <taxon>Insecta</taxon>
        <taxon>Pterygota</taxon>
        <taxon>Neoptera</taxon>
        <taxon>Endopterygota</taxon>
        <taxon>Coleoptera</taxon>
        <taxon>Polyphaga</taxon>
        <taxon>Cucujiformia</taxon>
        <taxon>Chrysomeloidea</taxon>
        <taxon>Chrysomelidae</taxon>
        <taxon>Bruchinae</taxon>
        <taxon>Bruchini</taxon>
        <taxon>Acanthoscelides</taxon>
    </lineage>
</organism>
<dbReference type="SUPFAM" id="SSF57501">
    <property type="entry name" value="Cystine-knot cytokines"/>
    <property type="match status" value="1"/>
</dbReference>
<evidence type="ECO:0008006" key="4">
    <source>
        <dbReference type="Google" id="ProtNLM"/>
    </source>
</evidence>
<proteinExistence type="predicted"/>
<evidence type="ECO:0000256" key="1">
    <source>
        <dbReference type="SAM" id="SignalP"/>
    </source>
</evidence>
<dbReference type="Gene3D" id="2.10.90.10">
    <property type="entry name" value="Cystine-knot cytokines"/>
    <property type="match status" value="1"/>
</dbReference>
<protein>
    <recommendedName>
        <fullName evidence="4">Prothoracicotropic hormone</fullName>
    </recommendedName>
</protein>
<comment type="caution">
    <text evidence="2">The sequence shown here is derived from an EMBL/GenBank/DDBJ whole genome shotgun (WGS) entry which is preliminary data.</text>
</comment>
<dbReference type="AlphaFoldDB" id="A0A9P0PDD3"/>
<gene>
    <name evidence="2" type="ORF">ACAOBT_LOCUS11559</name>
</gene>
<dbReference type="InterPro" id="IPR029034">
    <property type="entry name" value="Cystine-knot_cytokine"/>
</dbReference>
<dbReference type="InterPro" id="IPR052876">
    <property type="entry name" value="Insect_Hormone_Regulators"/>
</dbReference>
<keyword evidence="1" id="KW-0732">Signal</keyword>
<dbReference type="GO" id="GO:0005102">
    <property type="term" value="F:signaling receptor binding"/>
    <property type="evidence" value="ECO:0007669"/>
    <property type="project" value="TreeGrafter"/>
</dbReference>
<dbReference type="PANTHER" id="PTHR39940:SF1">
    <property type="entry name" value="PROTHORACICOTROPIC HORMONE, ISOFORM F"/>
    <property type="match status" value="1"/>
</dbReference>
<dbReference type="PROSITE" id="PS51257">
    <property type="entry name" value="PROKAR_LIPOPROTEIN"/>
    <property type="match status" value="1"/>
</dbReference>
<keyword evidence="3" id="KW-1185">Reference proteome</keyword>
<reference evidence="2" key="1">
    <citation type="submission" date="2022-03" db="EMBL/GenBank/DDBJ databases">
        <authorList>
            <person name="Sayadi A."/>
        </authorList>
    </citation>
    <scope>NUCLEOTIDE SEQUENCE</scope>
</reference>
<dbReference type="PANTHER" id="PTHR39940">
    <property type="entry name" value="PROTHORACICOTROPIC HORMONE, ISOFORM F"/>
    <property type="match status" value="1"/>
</dbReference>
<accession>A0A9P0PDD3</accession>
<sequence length="199" mass="23050">MVLYFVKILILVATWTACEITTAYSFYHREKYAEIEAPDPVETILMKECENELDDMSCVKKLMKSMKNTQDRKTDEFVNYMEKKIASPTNTLKLHGSSKVIPVYHTGTTSFEQCTCDMDFQLMDLGKIYYPRYLKTGVCKQNSCAEFHKCVERKYKVRVLKQRETEDPDNTSLLPKSLREYWVAETVTVAVACECAPDI</sequence>
<feature type="chain" id="PRO_5040171180" description="Prothoracicotropic hormone" evidence="1">
    <location>
        <begin position="26"/>
        <end position="199"/>
    </location>
</feature>
<evidence type="ECO:0000313" key="3">
    <source>
        <dbReference type="Proteomes" id="UP001152888"/>
    </source>
</evidence>
<name>A0A9P0PDD3_ACAOB</name>
<dbReference type="EMBL" id="CAKOFQ010006834">
    <property type="protein sequence ID" value="CAH1975310.1"/>
    <property type="molecule type" value="Genomic_DNA"/>
</dbReference>
<dbReference type="Proteomes" id="UP001152888">
    <property type="component" value="Unassembled WGS sequence"/>
</dbReference>
<feature type="signal peptide" evidence="1">
    <location>
        <begin position="1"/>
        <end position="25"/>
    </location>
</feature>
<dbReference type="OrthoDB" id="5950649at2759"/>